<proteinExistence type="predicted"/>
<dbReference type="STRING" id="1423806.FD15_GL001949"/>
<dbReference type="AlphaFoldDB" id="A0A0R2DPL6"/>
<dbReference type="Pfam" id="PF11217">
    <property type="entry name" value="DUF3013"/>
    <property type="match status" value="1"/>
</dbReference>
<evidence type="ECO:0008006" key="3">
    <source>
        <dbReference type="Google" id="ProtNLM"/>
    </source>
</evidence>
<dbReference type="Proteomes" id="UP000050961">
    <property type="component" value="Unassembled WGS sequence"/>
</dbReference>
<evidence type="ECO:0000313" key="2">
    <source>
        <dbReference type="Proteomes" id="UP000050961"/>
    </source>
</evidence>
<dbReference type="EMBL" id="AYZF01000017">
    <property type="protein sequence ID" value="KRN05395.1"/>
    <property type="molecule type" value="Genomic_DNA"/>
</dbReference>
<dbReference type="Gene3D" id="3.40.50.11250">
    <property type="entry name" value="Protein of unknown function DUF3013"/>
    <property type="match status" value="1"/>
</dbReference>
<gene>
    <name evidence="1" type="ORF">FD15_GL001949</name>
</gene>
<protein>
    <recommendedName>
        <fullName evidence="3">DUF3013 family protein</fullName>
    </recommendedName>
</protein>
<comment type="caution">
    <text evidence="1">The sequence shown here is derived from an EMBL/GenBank/DDBJ whole genome shotgun (WGS) entry which is preliminary data.</text>
</comment>
<evidence type="ECO:0000313" key="1">
    <source>
        <dbReference type="EMBL" id="KRN05395.1"/>
    </source>
</evidence>
<sequence>MVVKMKKNLLNFIETNMEKLDFDGNLEVSWQKKQHTFTLDLTFYAENKAQEVILDMQEVESDEPIISFVDSILLYDRTKFDPKNVQSDYLVCLPFEGKKGWTLAQGKAFFTYLQIVLDNGESDLLDFLNNKEADIFELEWSNEEYEKVLKSIEDGQTKRLLYPQY</sequence>
<accession>A0A0R2DPL6</accession>
<dbReference type="eggNOG" id="ENOG5032W75">
    <property type="taxonomic scope" value="Bacteria"/>
</dbReference>
<dbReference type="PATRIC" id="fig|1423806.3.peg.1985"/>
<organism evidence="1 2">
    <name type="scientific">Liquorilactobacillus sucicola DSM 21376 = JCM 15457</name>
    <dbReference type="NCBI Taxonomy" id="1423806"/>
    <lineage>
        <taxon>Bacteria</taxon>
        <taxon>Bacillati</taxon>
        <taxon>Bacillota</taxon>
        <taxon>Bacilli</taxon>
        <taxon>Lactobacillales</taxon>
        <taxon>Lactobacillaceae</taxon>
        <taxon>Liquorilactobacillus</taxon>
    </lineage>
</organism>
<name>A0A0R2DPL6_9LACO</name>
<dbReference type="InterPro" id="IPR021380">
    <property type="entry name" value="DUF3013"/>
</dbReference>
<keyword evidence="2" id="KW-1185">Reference proteome</keyword>
<reference evidence="1 2" key="1">
    <citation type="journal article" date="2015" name="Genome Announc.">
        <title>Expanding the biotechnology potential of lactobacilli through comparative genomics of 213 strains and associated genera.</title>
        <authorList>
            <person name="Sun Z."/>
            <person name="Harris H.M."/>
            <person name="McCann A."/>
            <person name="Guo C."/>
            <person name="Argimon S."/>
            <person name="Zhang W."/>
            <person name="Yang X."/>
            <person name="Jeffery I.B."/>
            <person name="Cooney J.C."/>
            <person name="Kagawa T.F."/>
            <person name="Liu W."/>
            <person name="Song Y."/>
            <person name="Salvetti E."/>
            <person name="Wrobel A."/>
            <person name="Rasinkangas P."/>
            <person name="Parkhill J."/>
            <person name="Rea M.C."/>
            <person name="O'Sullivan O."/>
            <person name="Ritari J."/>
            <person name="Douillard F.P."/>
            <person name="Paul Ross R."/>
            <person name="Yang R."/>
            <person name="Briner A.E."/>
            <person name="Felis G.E."/>
            <person name="de Vos W.M."/>
            <person name="Barrangou R."/>
            <person name="Klaenhammer T.R."/>
            <person name="Caufield P.W."/>
            <person name="Cui Y."/>
            <person name="Zhang H."/>
            <person name="O'Toole P.W."/>
        </authorList>
    </citation>
    <scope>NUCLEOTIDE SEQUENCE [LARGE SCALE GENOMIC DNA]</scope>
    <source>
        <strain evidence="1 2">DSM 21376</strain>
    </source>
</reference>